<feature type="compositionally biased region" description="Polar residues" evidence="6">
    <location>
        <begin position="1494"/>
        <end position="1507"/>
    </location>
</feature>
<keyword evidence="4" id="KW-0472">Membrane</keyword>
<evidence type="ECO:0000256" key="6">
    <source>
        <dbReference type="SAM" id="MobiDB-lite"/>
    </source>
</evidence>
<feature type="compositionally biased region" description="Basic and acidic residues" evidence="6">
    <location>
        <begin position="1080"/>
        <end position="1096"/>
    </location>
</feature>
<dbReference type="InterPro" id="IPR046852">
    <property type="entry name" value="Neurobeachin_a-sol"/>
</dbReference>
<dbReference type="EMBL" id="JAWNGG020000130">
    <property type="protein sequence ID" value="KAK9300186.1"/>
    <property type="molecule type" value="Genomic_DNA"/>
</dbReference>
<feature type="region of interest" description="Disordered" evidence="6">
    <location>
        <begin position="2106"/>
        <end position="2213"/>
    </location>
</feature>
<dbReference type="Gene3D" id="1.10.1540.10">
    <property type="entry name" value="BEACH domain"/>
    <property type="match status" value="1"/>
</dbReference>
<dbReference type="PANTHER" id="PTHR13743:SF162">
    <property type="entry name" value="NEUROBEACHIN"/>
    <property type="match status" value="1"/>
</dbReference>
<dbReference type="SUPFAM" id="SSF81837">
    <property type="entry name" value="BEACH domain"/>
    <property type="match status" value="1"/>
</dbReference>
<dbReference type="InterPro" id="IPR010508">
    <property type="entry name" value="NBEA-like_DUF1088"/>
</dbReference>
<feature type="domain" description="BEACH-type PH" evidence="8">
    <location>
        <begin position="2566"/>
        <end position="2674"/>
    </location>
</feature>
<sequence>MDSLERLISSGSHQPALTAATRSQNAFVQANLCSVIGRKGRHLTGTFCLTGDTMEGIIQCLVFLKAFSLVGGEFDMELNFVIQDAQNIRHMLELLDHCPPNLQAEIWSVFIAILRKSVRNLQACTDVSLIEHVLLRLSRAETVVADLLIDMLGVLASYSITVKELKLLFGAMKAVKGKWPRHSAKLLNVLRQMPQRNGPDVFFSFPGRKGSAIVLPPLAKWPHENGFTFTTWFRLDPINSVNIEREKPYLYCFKTSKGVGYSAHFVGNCLVLTSMKVKGKGFQHCVKYEFQPRKWYMIAVVYIYNRWTKSEIKCLVNGQLASSTEMAWFVSTNDPFDKCYIGATPELDEERVFCGQMSAIYLFSEALTTHQICAMHRLGPGYKSQFRFDNECYLNLPDNHKRVSDEPELTSMVDQSMQTVLYDGKLSNAIVFMYNPVATDSQLCLQSAPKGNVSYFVHTPHALMLQDVKAVITHSIHSTLNSIGGIQVLFPLFSQLDMPYDCIAPNDVKRDPTLCSKLLGFICDLVESSQTVQQHMVQNRGFLVISYMLQRASRDHLTTEVLASFLELTKHLVTCLSANSDLLLKQLFYFSFLTWQLLDHVLFNPALWIYTPAPVQTRLYSYLATEFLSDTQIYSNVRRVSTVLQTVHTLKYYYWVANPRAKSGITPKGLDGPRPQQKDILTIRSYILLFLKQLIMIGNGVKDDELQSILNYLTTIHEDENLHDVLQMLISLMSEHPSSMVPAFDAKQGVRTIFKLLAAESQLIRLQALKLLGFFLSRSTHKRKYDVMSPHNLYTLLAERLLLNEETLSLPTYNVLYEIMTEHISQQILYARHPEPESHYRLENPMILKVVATLIRQSKQTEQLLEVKKLFLSDMTLLCNNNRENRRTVLQMSVWQEWLIAMAYIHPKNTEEQKISDMVYSLFRMLLHHAIKHEYGGWRVWVDTLAIVHSKVSYEEFKLQFAQMYEHYERQRSDNITDPELRQQRPISTISGWDQQHSGNNGYNKPSPWGNQQNHDVQHVERSYKEFDATEGNDRLEESCSCDLNSIDNTESDGSPAIVKSHSETLDTAQSSEAISLDSRLSDKPETPTTAREIHTDTPTILEEGNSEAVSIPTTQETSEAISIESSSDFYSEVHKIEGSSPDSLVVAQDVQLKKDDDASEPKSQDETTVSQSSAVEKRERESVQTKQEDIEQTEATMPEEKTDVPDTAGSNVQKSRDDESCEAEGEVEAEAVVDAEAETEAEAEVEAETKMETAAEAAADAATEAAAPAKENEETKGEEKSTVEDENVQTTPNDEIPSDRVETSEETEQQTEEGSADSVVVPTEQMDSGPVSPVSSSETSEPLIIKDIEKLQLENDREVIDSDTSEAYLTPTENQDNLGDMKSKEMDKMDENVVDVDVEQTKETSVDVEETVKEKVNEGGEETVKNSNCSTSVIESIETGEKKVDVDDEKAETVVTSELCSERCAVDSVTEDKSAVINDNGEKVRNEKHSREPSTISTNVSDNQPDTPVRTEAVVEVTDNSVCSNSDIQSSVDNATQVPNPKQQIPTISTVCDANKNMPDGVPQIVSSTVVARDNSLLNDLTPDHVDAHRRSSLPAVSTETTTDDNLNSNEPPSLPVPLRKTSSPQKRPRSASTSTQVDPNHFESKRSKQGNPSTRPMFSPGPTRPPFRIPEFKWSYIHQRLLSDVLFSLETDIQVWRSHSTKSVLDFVNSSENAIFVVNTVHLISQLADNLIIACGGLLPLLASATSPNSELDVIEPTQGMPIEVAVSFLQRLVNMADVLIFASSLNFGELEAEKNMSSGGILRQCLRLVCTCAVRNCLECKERGRSYSMLGRQIGSSNKSQHIQSLIRGAQTSPKNIVDNLAHQLSPVKDPEKLLQDMDVNRLRAVIYRDVEETKQAQFLSLAIVYFISVLMVSKYRDILEPPISQRPPSPVQTIQTNGASLRPGSPSADGNGGGGGRPLFPQWSHHVYPQFLPGSHPNANANANANANHHMNQHHHQHPLPAARHSNRQPPSNYYLPNHHSNHYNHHPSNHNYHRHHHYHHHNNNNHHHTLQKHIDQPRNLCHRNSGVGLQGSGGIMSQAGSQDDGEYEVIIVDENNSSILADHDVTSSGPPSTKGGHSGVPRPRTILEDYTSSEPTLGSSTRPTEPLPRNVQSNDSSEETVHRSNITADASPSEVATDNENKLNSSEEAWTDVNLNEDGDTIPMTNQREDPRNIHNIAHSRGEIQDSEGNVLEQGMMGNAERGEKPSGEISVVRVSDRLVMTSASPRPDELPIKGLVDHLPVPTPSREASLTQKLEMALGSVCPLLREIMVDFAPFLSKTLVGSHGQELLMEGKGLTTFKNSNSVVELVMLLCSQEWQNSLQKHAGLAFIELINEGRLLSHAMKDHIVRVANEAEFILNRMRADDVLKHADFESQCAQTLLDRREEERMCDHLITAARRRDNVIASRLLEKVRNILSNKHGAWGYMDPMAAKLAEYWKLDAWEDDARRRKRFVHNPLGSSHPEATLKAALEHGAPEDAILQAREEFHAHLAASRAHQQQLQSADLMDDSELLSDDRDLDNDLTGPVNISTKGKLIAPGIVAPGIISVTSTELYFEVDEDDPEFKKIDSEVLKYCDHLHGKWYFSEVRAIFSRRYLLQNVAIEIFLASRTSILFAFPDQATVKKVIKALPRVGVGIKYGIPQTRRASMMSPRQLMRSSNMTQKWQRREISNFEYLMFLNTIAGRTYNDLNQYPVFPWVLTNYETKELDLSLPSNYRDLSKPIGALNPSRRAYFEERFQSWEHDSIPPFHYGTHYSTAAFVLNWMIRVEPMTTMFLALQGGKFDHPNRLFSSIALSWKNCQRDTSDVKELIPEFFFLPEMLVNSNRYRLGRQEDGSVVGDVELPPWASSPEEFIRINRMALESEFVSCQLHQWIDLIFGYKQKGPEAIRATNVFYYLTYEGSVDLDTITDSVMREAIENQIRNFGQTPSQLLMEPHPPRSSAMHLSTAKFDKTLPPVLQSPMMFSSIPDDVCMTIKFPSNSPICHISANTYPQLPLPSVVTVTTGQQFAVNRWNTNYAASVQSPSYADTPQAQAANQPLSMDPVLSQAANSSNPTLRRHLGDNFSQKLKIRSNCFVTTVDSRFLVACGFWDNSFRVFSTETAKIVQIVFGHYGVVTCLSRSECNITSDCYIASGSADCTVLLWHWNARTQTIVGEGEAPAPRATLTGHEQPVTAVVISAELGLVVSGSYYGPVLVHTTFGDLLRSLEAPSGFSSPENIAMSREGVIVVNYERGHIAAFTINGKRLRHESHNDNLQCLLLSRDGEYLMTGGDKRIVEVWRTFNLALLYAFPACESSVRSLALSHDQKFLLAGLANGSIVIFHIDFNRWHHEFQQRY</sequence>
<feature type="compositionally biased region" description="Polar residues" evidence="6">
    <location>
        <begin position="2168"/>
        <end position="2193"/>
    </location>
</feature>
<dbReference type="SUPFAM" id="SSF49899">
    <property type="entry name" value="Concanavalin A-like lectins/glucanases"/>
    <property type="match status" value="1"/>
</dbReference>
<accession>A0AAW0ZRI2</accession>
<dbReference type="InterPro" id="IPR036372">
    <property type="entry name" value="BEACH_dom_sf"/>
</dbReference>
<evidence type="ECO:0000313" key="9">
    <source>
        <dbReference type="EMBL" id="KAK9300186.1"/>
    </source>
</evidence>
<gene>
    <name evidence="9" type="ORF">QLX08_007039</name>
</gene>
<dbReference type="InterPro" id="IPR001680">
    <property type="entry name" value="WD40_rpt"/>
</dbReference>
<dbReference type="InterPro" id="IPR011993">
    <property type="entry name" value="PH-like_dom_sf"/>
</dbReference>
<evidence type="ECO:0008006" key="11">
    <source>
        <dbReference type="Google" id="ProtNLM"/>
    </source>
</evidence>
<dbReference type="InterPro" id="IPR013320">
    <property type="entry name" value="ConA-like_dom_sf"/>
</dbReference>
<name>A0AAW0ZRI2_9HYME</name>
<dbReference type="PROSITE" id="PS50082">
    <property type="entry name" value="WD_REPEATS_2"/>
    <property type="match status" value="1"/>
</dbReference>
<dbReference type="PROSITE" id="PS51783">
    <property type="entry name" value="PH_BEACH"/>
    <property type="match status" value="1"/>
</dbReference>
<dbReference type="Proteomes" id="UP001432146">
    <property type="component" value="Unassembled WGS sequence"/>
</dbReference>
<feature type="compositionally biased region" description="Low complexity" evidence="6">
    <location>
        <begin position="1329"/>
        <end position="1343"/>
    </location>
</feature>
<feature type="compositionally biased region" description="Polar residues" evidence="6">
    <location>
        <begin position="1622"/>
        <end position="1640"/>
    </location>
</feature>
<feature type="region of interest" description="Disordered" evidence="6">
    <location>
        <begin position="1064"/>
        <end position="1119"/>
    </location>
</feature>
<dbReference type="InterPro" id="IPR000409">
    <property type="entry name" value="BEACH_dom"/>
</dbReference>
<protein>
    <recommendedName>
        <fullName evidence="11">Neurobeachin</fullName>
    </recommendedName>
</protein>
<feature type="region of interest" description="Disordered" evidence="6">
    <location>
        <begin position="991"/>
        <end position="1016"/>
    </location>
</feature>
<dbReference type="InterPro" id="IPR016024">
    <property type="entry name" value="ARM-type_fold"/>
</dbReference>
<dbReference type="GO" id="GO:0016020">
    <property type="term" value="C:membrane"/>
    <property type="evidence" value="ECO:0007669"/>
    <property type="project" value="UniProtKB-SubCell"/>
</dbReference>
<dbReference type="SMART" id="SM00320">
    <property type="entry name" value="WD40"/>
    <property type="match status" value="4"/>
</dbReference>
<dbReference type="Gene3D" id="2.130.10.10">
    <property type="entry name" value="YVTN repeat-like/Quinoprotein amine dehydrogenase"/>
    <property type="match status" value="2"/>
</dbReference>
<feature type="compositionally biased region" description="Polar residues" evidence="6">
    <location>
        <begin position="2135"/>
        <end position="2148"/>
    </location>
</feature>
<dbReference type="SUPFAM" id="SSF50978">
    <property type="entry name" value="WD40 repeat-like"/>
    <property type="match status" value="1"/>
</dbReference>
<feature type="repeat" description="WD" evidence="5">
    <location>
        <begin position="3290"/>
        <end position="3321"/>
    </location>
</feature>
<proteinExistence type="predicted"/>
<feature type="compositionally biased region" description="Basic residues" evidence="6">
    <location>
        <begin position="2024"/>
        <end position="2056"/>
    </location>
</feature>
<evidence type="ECO:0000256" key="2">
    <source>
        <dbReference type="ARBA" id="ARBA00022574"/>
    </source>
</evidence>
<feature type="compositionally biased region" description="Polar residues" evidence="6">
    <location>
        <begin position="1596"/>
        <end position="1613"/>
    </location>
</feature>
<feature type="compositionally biased region" description="Polar residues" evidence="6">
    <location>
        <begin position="1366"/>
        <end position="1378"/>
    </location>
</feature>
<dbReference type="Pfam" id="PF20425">
    <property type="entry name" value="Neurobeachin"/>
    <property type="match status" value="1"/>
</dbReference>
<evidence type="ECO:0000256" key="1">
    <source>
        <dbReference type="ARBA" id="ARBA00004370"/>
    </source>
</evidence>
<dbReference type="Pfam" id="PF02138">
    <property type="entry name" value="Beach"/>
    <property type="match status" value="1"/>
</dbReference>
<dbReference type="FunFam" id="2.60.120.200:FF:000010">
    <property type="entry name" value="neurobeachin isoform X2"/>
    <property type="match status" value="1"/>
</dbReference>
<dbReference type="InterPro" id="IPR015943">
    <property type="entry name" value="WD40/YVTN_repeat-like_dom_sf"/>
</dbReference>
<comment type="subcellular location">
    <subcellularLocation>
        <location evidence="1">Membrane</location>
    </subcellularLocation>
</comment>
<feature type="compositionally biased region" description="Basic and acidic residues" evidence="6">
    <location>
        <begin position="1176"/>
        <end position="1190"/>
    </location>
</feature>
<dbReference type="SUPFAM" id="SSF48371">
    <property type="entry name" value="ARM repeat"/>
    <property type="match status" value="1"/>
</dbReference>
<dbReference type="PANTHER" id="PTHR13743">
    <property type="entry name" value="BEIGE/BEACH-RELATED"/>
    <property type="match status" value="1"/>
</dbReference>
<dbReference type="GO" id="GO:0005829">
    <property type="term" value="C:cytosol"/>
    <property type="evidence" value="ECO:0007669"/>
    <property type="project" value="TreeGrafter"/>
</dbReference>
<keyword evidence="2 5" id="KW-0853">WD repeat</keyword>
<dbReference type="InterPro" id="IPR036322">
    <property type="entry name" value="WD40_repeat_dom_sf"/>
</dbReference>
<feature type="compositionally biased region" description="Basic and acidic residues" evidence="6">
    <location>
        <begin position="1271"/>
        <end position="1284"/>
    </location>
</feature>
<dbReference type="InterPro" id="IPR050865">
    <property type="entry name" value="BEACH_Domain"/>
</dbReference>
<evidence type="ECO:0000256" key="5">
    <source>
        <dbReference type="PROSITE-ProRule" id="PRU00221"/>
    </source>
</evidence>
<dbReference type="GO" id="GO:0019901">
    <property type="term" value="F:protein kinase binding"/>
    <property type="evidence" value="ECO:0007669"/>
    <property type="project" value="TreeGrafter"/>
</dbReference>
<evidence type="ECO:0000256" key="4">
    <source>
        <dbReference type="ARBA" id="ARBA00023136"/>
    </source>
</evidence>
<keyword evidence="3" id="KW-0677">Repeat</keyword>
<dbReference type="FunFam" id="2.30.29.30:FF:000059">
    <property type="entry name" value="neurobeachin isoform X1"/>
    <property type="match status" value="1"/>
</dbReference>
<feature type="region of interest" description="Disordered" evidence="6">
    <location>
        <begin position="1925"/>
        <end position="1964"/>
    </location>
</feature>
<feature type="compositionally biased region" description="Basic and acidic residues" evidence="6">
    <location>
        <begin position="1479"/>
        <end position="1493"/>
    </location>
</feature>
<feature type="region of interest" description="Disordered" evidence="6">
    <location>
        <begin position="1581"/>
        <end position="1666"/>
    </location>
</feature>
<dbReference type="PROSITE" id="PS50197">
    <property type="entry name" value="BEACH"/>
    <property type="match status" value="1"/>
</dbReference>
<feature type="compositionally biased region" description="Low complexity" evidence="6">
    <location>
        <begin position="1255"/>
        <end position="1270"/>
    </location>
</feature>
<reference evidence="9 10" key="1">
    <citation type="submission" date="2024-05" db="EMBL/GenBank/DDBJ databases">
        <title>The nuclear and mitochondrial genome assemblies of Tetragonisca angustula (Apidae: Meliponini), a tiny yet remarkable pollinator in the Neotropics.</title>
        <authorList>
            <person name="Ferrari R."/>
            <person name="Ricardo P.C."/>
            <person name="Dias F.C."/>
            <person name="Araujo N.S."/>
            <person name="Soares D.O."/>
            <person name="Zhou Q.-S."/>
            <person name="Zhu C.-D."/>
            <person name="Coutinho L."/>
            <person name="Airas M.C."/>
            <person name="Batista T.M."/>
        </authorList>
    </citation>
    <scope>NUCLEOTIDE SEQUENCE [LARGE SCALE GENOMIC DNA]</scope>
    <source>
        <strain evidence="9">ASF017062</strain>
        <tissue evidence="9">Abdomen</tissue>
    </source>
</reference>
<dbReference type="InterPro" id="IPR031570">
    <property type="entry name" value="NBEA/BDCP_DUF4704"/>
</dbReference>
<evidence type="ECO:0000259" key="7">
    <source>
        <dbReference type="PROSITE" id="PS50197"/>
    </source>
</evidence>
<dbReference type="Pfam" id="PF14844">
    <property type="entry name" value="PH_BEACH"/>
    <property type="match status" value="1"/>
</dbReference>
<dbReference type="FunFam" id="1.10.1540.10:FF:000001">
    <property type="entry name" value="neurobeachin isoform X1"/>
    <property type="match status" value="1"/>
</dbReference>
<keyword evidence="10" id="KW-1185">Reference proteome</keyword>
<dbReference type="CDD" id="cd01201">
    <property type="entry name" value="PH_BEACH"/>
    <property type="match status" value="1"/>
</dbReference>
<comment type="caution">
    <text evidence="9">The sequence shown here is derived from an EMBL/GenBank/DDBJ whole genome shotgun (WGS) entry which is preliminary data.</text>
</comment>
<dbReference type="Gene3D" id="2.30.29.30">
    <property type="entry name" value="Pleckstrin-homology domain (PH domain)/Phosphotyrosine-binding domain (PTB)"/>
    <property type="match status" value="1"/>
</dbReference>
<feature type="domain" description="BEACH" evidence="7">
    <location>
        <begin position="2693"/>
        <end position="2982"/>
    </location>
</feature>
<dbReference type="Pfam" id="PF06469">
    <property type="entry name" value="DUF1088"/>
    <property type="match status" value="1"/>
</dbReference>
<evidence type="ECO:0000259" key="8">
    <source>
        <dbReference type="PROSITE" id="PS51783"/>
    </source>
</evidence>
<dbReference type="SMART" id="SM01026">
    <property type="entry name" value="Beach"/>
    <property type="match status" value="1"/>
</dbReference>
<feature type="compositionally biased region" description="Acidic residues" evidence="6">
    <location>
        <begin position="1305"/>
        <end position="1316"/>
    </location>
</feature>
<dbReference type="GO" id="GO:0008104">
    <property type="term" value="P:intracellular protein localization"/>
    <property type="evidence" value="ECO:0007669"/>
    <property type="project" value="TreeGrafter"/>
</dbReference>
<dbReference type="InterPro" id="IPR046851">
    <property type="entry name" value="NBCH_WD40"/>
</dbReference>
<organism evidence="9 10">
    <name type="scientific">Tetragonisca angustula</name>
    <dbReference type="NCBI Taxonomy" id="166442"/>
    <lineage>
        <taxon>Eukaryota</taxon>
        <taxon>Metazoa</taxon>
        <taxon>Ecdysozoa</taxon>
        <taxon>Arthropoda</taxon>
        <taxon>Hexapoda</taxon>
        <taxon>Insecta</taxon>
        <taxon>Pterygota</taxon>
        <taxon>Neoptera</taxon>
        <taxon>Endopterygota</taxon>
        <taxon>Hymenoptera</taxon>
        <taxon>Apocrita</taxon>
        <taxon>Aculeata</taxon>
        <taxon>Apoidea</taxon>
        <taxon>Anthophila</taxon>
        <taxon>Apidae</taxon>
        <taxon>Tetragonisca</taxon>
    </lineage>
</organism>
<dbReference type="Gene3D" id="2.60.120.200">
    <property type="match status" value="1"/>
</dbReference>
<feature type="compositionally biased region" description="Polar residues" evidence="6">
    <location>
        <begin position="991"/>
        <end position="1015"/>
    </location>
</feature>
<dbReference type="InterPro" id="IPR023362">
    <property type="entry name" value="PH-BEACH_dom"/>
</dbReference>
<feature type="region of interest" description="Disordered" evidence="6">
    <location>
        <begin position="1358"/>
        <end position="1382"/>
    </location>
</feature>
<feature type="compositionally biased region" description="Basic and acidic residues" evidence="6">
    <location>
        <begin position="1152"/>
        <end position="1166"/>
    </location>
</feature>
<dbReference type="Pfam" id="PF15787">
    <property type="entry name" value="DUF4704"/>
    <property type="match status" value="1"/>
</dbReference>
<evidence type="ECO:0000313" key="10">
    <source>
        <dbReference type="Proteomes" id="UP001432146"/>
    </source>
</evidence>
<feature type="region of interest" description="Disordered" evidence="6">
    <location>
        <begin position="1141"/>
        <end position="1344"/>
    </location>
</feature>
<dbReference type="Pfam" id="PF20426">
    <property type="entry name" value="NBCH_WD40"/>
    <property type="match status" value="1"/>
</dbReference>
<feature type="region of interest" description="Disordered" evidence="6">
    <location>
        <begin position="1479"/>
        <end position="1508"/>
    </location>
</feature>
<feature type="compositionally biased region" description="Acidic residues" evidence="6">
    <location>
        <begin position="1220"/>
        <end position="1247"/>
    </location>
</feature>
<dbReference type="CDD" id="cd06071">
    <property type="entry name" value="Beach"/>
    <property type="match status" value="1"/>
</dbReference>
<dbReference type="SUPFAM" id="SSF50729">
    <property type="entry name" value="PH domain-like"/>
    <property type="match status" value="1"/>
</dbReference>
<feature type="region of interest" description="Disordered" evidence="6">
    <location>
        <begin position="1994"/>
        <end position="2059"/>
    </location>
</feature>
<evidence type="ECO:0000256" key="3">
    <source>
        <dbReference type="ARBA" id="ARBA00022737"/>
    </source>
</evidence>